<evidence type="ECO:0000256" key="2">
    <source>
        <dbReference type="ARBA" id="ARBA00004141"/>
    </source>
</evidence>
<feature type="transmembrane region" description="Helical" evidence="8">
    <location>
        <begin position="246"/>
        <end position="265"/>
    </location>
</feature>
<dbReference type="InterPro" id="IPR025187">
    <property type="entry name" value="DUF4112"/>
</dbReference>
<evidence type="ECO:0000256" key="7">
    <source>
        <dbReference type="ARBA" id="ARBA00023136"/>
    </source>
</evidence>
<feature type="transmembrane region" description="Helical" evidence="8">
    <location>
        <begin position="214"/>
        <end position="234"/>
    </location>
</feature>
<keyword evidence="7 8" id="KW-0472">Membrane</keyword>
<evidence type="ECO:0000313" key="11">
    <source>
        <dbReference type="Proteomes" id="UP000537130"/>
    </source>
</evidence>
<keyword evidence="6 8" id="KW-1133">Transmembrane helix</keyword>
<gene>
    <name evidence="10" type="ORF">FHR99_002519</name>
</gene>
<feature type="transmembrane region" description="Helical" evidence="8">
    <location>
        <begin position="37"/>
        <end position="58"/>
    </location>
</feature>
<proteinExistence type="predicted"/>
<protein>
    <recommendedName>
        <fullName evidence="4">Methylamine utilization protein MauE</fullName>
    </recommendedName>
</protein>
<keyword evidence="11" id="KW-1185">Reference proteome</keyword>
<feature type="transmembrane region" description="Helical" evidence="8">
    <location>
        <begin position="186"/>
        <end position="207"/>
    </location>
</feature>
<dbReference type="Proteomes" id="UP000537130">
    <property type="component" value="Unassembled WGS sequence"/>
</dbReference>
<dbReference type="InterPro" id="IPR009908">
    <property type="entry name" value="Methylamine_util_MauE"/>
</dbReference>
<comment type="function">
    <text evidence="1">May be specifically involved in the processing, transport, and/or maturation of the MADH beta-subunit.</text>
</comment>
<reference evidence="10 11" key="1">
    <citation type="submission" date="2020-08" db="EMBL/GenBank/DDBJ databases">
        <title>Genomic Encyclopedia of Type Strains, Phase III (KMG-III): the genomes of soil and plant-associated and newly described type strains.</title>
        <authorList>
            <person name="Whitman W."/>
        </authorList>
    </citation>
    <scope>NUCLEOTIDE SEQUENCE [LARGE SCALE GENOMIC DNA]</scope>
    <source>
        <strain evidence="10 11">CECT 8654</strain>
    </source>
</reference>
<comment type="caution">
    <text evidence="10">The sequence shown here is derived from an EMBL/GenBank/DDBJ whole genome shotgun (WGS) entry which is preliminary data.</text>
</comment>
<evidence type="ECO:0000256" key="4">
    <source>
        <dbReference type="ARBA" id="ARBA00019078"/>
    </source>
</evidence>
<feature type="transmembrane region" description="Helical" evidence="8">
    <location>
        <begin position="152"/>
        <end position="171"/>
    </location>
</feature>
<dbReference type="PANTHER" id="PTHR35519">
    <property type="entry name" value="MEMBRANE PROTEINS"/>
    <property type="match status" value="1"/>
</dbReference>
<evidence type="ECO:0000256" key="1">
    <source>
        <dbReference type="ARBA" id="ARBA00003475"/>
    </source>
</evidence>
<evidence type="ECO:0000256" key="5">
    <source>
        <dbReference type="ARBA" id="ARBA00022692"/>
    </source>
</evidence>
<dbReference type="GO" id="GO:0016020">
    <property type="term" value="C:membrane"/>
    <property type="evidence" value="ECO:0007669"/>
    <property type="project" value="UniProtKB-SubCell"/>
</dbReference>
<name>A0A7W4Z7P8_9GAMM</name>
<comment type="pathway">
    <text evidence="3">One-carbon metabolism; methylamine degradation.</text>
</comment>
<keyword evidence="5 8" id="KW-0812">Transmembrane</keyword>
<accession>A0A7W4Z7P8</accession>
<sequence>MTASKQDPLRGVRQLAVLLDGAWQVPFTRWRIGLDPLLGLIPVVGDLLSALLSLTLVWQARKLQAPTSLQARMLSNIALDFALGSIPVIGDLADVALHRNLRNLALLEDWLHASPHPESSAEAGSLEPEPVSCRQNSRTPVMPILPQSKLRTAALLFVFLWFFAGGLGHFFSPDFFANIMPDYLPWHYPAVYISGVFELIGALALLYPPLRRAAGIGLFVLTLVVTPVNVHMWLNPQDFPDVSEAFLSIRLVIQVFLLYCIWWSTQAEAPNTRPA</sequence>
<dbReference type="Pfam" id="PF13430">
    <property type="entry name" value="DUF4112"/>
    <property type="match status" value="1"/>
</dbReference>
<dbReference type="Pfam" id="PF07291">
    <property type="entry name" value="MauE"/>
    <property type="match status" value="1"/>
</dbReference>
<evidence type="ECO:0000259" key="9">
    <source>
        <dbReference type="Pfam" id="PF07291"/>
    </source>
</evidence>
<feature type="domain" description="Methylamine utilisation protein MauE" evidence="9">
    <location>
        <begin position="152"/>
        <end position="233"/>
    </location>
</feature>
<evidence type="ECO:0000256" key="6">
    <source>
        <dbReference type="ARBA" id="ARBA00022989"/>
    </source>
</evidence>
<dbReference type="AlphaFoldDB" id="A0A7W4Z7P8"/>
<dbReference type="GO" id="GO:0030416">
    <property type="term" value="P:methylamine metabolic process"/>
    <property type="evidence" value="ECO:0007669"/>
    <property type="project" value="InterPro"/>
</dbReference>
<comment type="subcellular location">
    <subcellularLocation>
        <location evidence="2">Membrane</location>
        <topology evidence="2">Multi-pass membrane protein</topology>
    </subcellularLocation>
</comment>
<evidence type="ECO:0000256" key="3">
    <source>
        <dbReference type="ARBA" id="ARBA00004856"/>
    </source>
</evidence>
<evidence type="ECO:0000256" key="8">
    <source>
        <dbReference type="SAM" id="Phobius"/>
    </source>
</evidence>
<dbReference type="PANTHER" id="PTHR35519:SF2">
    <property type="entry name" value="PH DOMAIN PROTEIN"/>
    <property type="match status" value="1"/>
</dbReference>
<dbReference type="EMBL" id="JACHWY010000003">
    <property type="protein sequence ID" value="MBB3048245.1"/>
    <property type="molecule type" value="Genomic_DNA"/>
</dbReference>
<evidence type="ECO:0000313" key="10">
    <source>
        <dbReference type="EMBL" id="MBB3048245.1"/>
    </source>
</evidence>
<dbReference type="RefSeq" id="WP_343067565.1">
    <property type="nucleotide sequence ID" value="NZ_JACHWY010000003.1"/>
</dbReference>
<organism evidence="10 11">
    <name type="scientific">Litorivivens lipolytica</name>
    <dbReference type="NCBI Taxonomy" id="1524264"/>
    <lineage>
        <taxon>Bacteria</taxon>
        <taxon>Pseudomonadati</taxon>
        <taxon>Pseudomonadota</taxon>
        <taxon>Gammaproteobacteria</taxon>
        <taxon>Litorivivens</taxon>
    </lineage>
</organism>